<reference evidence="7" key="2">
    <citation type="journal article" date="2023" name="IMA Fungus">
        <title>Comparative genomic study of the Penicillium genus elucidates a diverse pangenome and 15 lateral gene transfer events.</title>
        <authorList>
            <person name="Petersen C."/>
            <person name="Sorensen T."/>
            <person name="Nielsen M.R."/>
            <person name="Sondergaard T.E."/>
            <person name="Sorensen J.L."/>
            <person name="Fitzpatrick D.A."/>
            <person name="Frisvad J.C."/>
            <person name="Nielsen K.L."/>
        </authorList>
    </citation>
    <scope>NUCLEOTIDE SEQUENCE</scope>
    <source>
        <strain evidence="7">IBT 30069</strain>
    </source>
</reference>
<proteinExistence type="predicted"/>
<comment type="caution">
    <text evidence="7">The sequence shown here is derived from an EMBL/GenBank/DDBJ whole genome shotgun (WGS) entry which is preliminary data.</text>
</comment>
<dbReference type="InterPro" id="IPR012967">
    <property type="entry name" value="COMT_dimerisation"/>
</dbReference>
<keyword evidence="2" id="KW-0808">Transferase</keyword>
<dbReference type="AlphaFoldDB" id="A0A9W9KRT3"/>
<dbReference type="SUPFAM" id="SSF53335">
    <property type="entry name" value="S-adenosyl-L-methionine-dependent methyltransferases"/>
    <property type="match status" value="1"/>
</dbReference>
<dbReference type="GO" id="GO:0044550">
    <property type="term" value="P:secondary metabolite biosynthetic process"/>
    <property type="evidence" value="ECO:0007669"/>
    <property type="project" value="UniProtKB-ARBA"/>
</dbReference>
<dbReference type="InterPro" id="IPR016461">
    <property type="entry name" value="COMT-like"/>
</dbReference>
<dbReference type="Pfam" id="PF08100">
    <property type="entry name" value="Dimerisation"/>
    <property type="match status" value="1"/>
</dbReference>
<dbReference type="InterPro" id="IPR001077">
    <property type="entry name" value="COMT_C"/>
</dbReference>
<evidence type="ECO:0000256" key="1">
    <source>
        <dbReference type="ARBA" id="ARBA00022603"/>
    </source>
</evidence>
<dbReference type="PROSITE" id="PS51683">
    <property type="entry name" value="SAM_OMT_II"/>
    <property type="match status" value="1"/>
</dbReference>
<dbReference type="GO" id="GO:0046983">
    <property type="term" value="F:protein dimerization activity"/>
    <property type="evidence" value="ECO:0007669"/>
    <property type="project" value="InterPro"/>
</dbReference>
<dbReference type="PANTHER" id="PTHR43712:SF1">
    <property type="entry name" value="HYPOTHETICAL O-METHYLTRANSFERASE (EUROFUNG)-RELATED"/>
    <property type="match status" value="1"/>
</dbReference>
<feature type="active site" description="Proton acceptor" evidence="4">
    <location>
        <position position="305"/>
    </location>
</feature>
<gene>
    <name evidence="7" type="ORF">N7456_000331</name>
</gene>
<dbReference type="Pfam" id="PF00891">
    <property type="entry name" value="Methyltransf_2"/>
    <property type="match status" value="1"/>
</dbReference>
<dbReference type="PANTHER" id="PTHR43712">
    <property type="entry name" value="PUTATIVE (AFU_ORTHOLOGUE AFUA_4G14580)-RELATED"/>
    <property type="match status" value="1"/>
</dbReference>
<evidence type="ECO:0000259" key="5">
    <source>
        <dbReference type="Pfam" id="PF00891"/>
    </source>
</evidence>
<evidence type="ECO:0000259" key="6">
    <source>
        <dbReference type="Pfam" id="PF08100"/>
    </source>
</evidence>
<dbReference type="GO" id="GO:0032259">
    <property type="term" value="P:methylation"/>
    <property type="evidence" value="ECO:0007669"/>
    <property type="project" value="UniProtKB-KW"/>
</dbReference>
<dbReference type="OrthoDB" id="1535081at2759"/>
<name>A0A9W9KRT3_9EURO</name>
<sequence length="396" mass="44647">MEYIDRLQVNLLLEDVKASIQKFETENSDLARVEALEKSLKLTRALEHPKDVILKLFLSPTQAMAVKVAHDLGLFSLLTESNAVFSLEELAARSGANPLLLERIMRILAAMDFAKEYGPGKYYRSLLSEEMTDDKSGGIIDTLFVDLSPAVLKTPEFLQKTNYQVPEDRFAGPMQHTYNTKLTTFEWLASDVAVHERFHAFVEHVRDNRPFWVDWYPAQKTILDGYSGEANDALIVDIGAGSGRDMLAFKKKFPDVTGRVIIEDLPSVFDDVHYHDLGLEKIGYDVFSPQPIKGARAYFFKFLLHEFSDQSCIEILKNVIGAMEKGHSKILIEEYILPEENAGLFHSMVDLILMVFAPGTLRTKSRWTEILTSVGLTINTVFHPDGDGPSIIEAEL</sequence>
<feature type="domain" description="O-methyltransferase C-terminal" evidence="5">
    <location>
        <begin position="234"/>
        <end position="375"/>
    </location>
</feature>
<evidence type="ECO:0000256" key="4">
    <source>
        <dbReference type="PIRSR" id="PIRSR005739-1"/>
    </source>
</evidence>
<reference evidence="7" key="1">
    <citation type="submission" date="2022-11" db="EMBL/GenBank/DDBJ databases">
        <authorList>
            <person name="Petersen C."/>
        </authorList>
    </citation>
    <scope>NUCLEOTIDE SEQUENCE</scope>
    <source>
        <strain evidence="7">IBT 30069</strain>
    </source>
</reference>
<dbReference type="InterPro" id="IPR036390">
    <property type="entry name" value="WH_DNA-bd_sf"/>
</dbReference>
<keyword evidence="8" id="KW-1185">Reference proteome</keyword>
<feature type="domain" description="O-methyltransferase dimerisation" evidence="6">
    <location>
        <begin position="62"/>
        <end position="116"/>
    </location>
</feature>
<dbReference type="PIRSF" id="PIRSF005739">
    <property type="entry name" value="O-mtase"/>
    <property type="match status" value="1"/>
</dbReference>
<keyword evidence="1" id="KW-0489">Methyltransferase</keyword>
<accession>A0A9W9KRT3</accession>
<dbReference type="SUPFAM" id="SSF46785">
    <property type="entry name" value="Winged helix' DNA-binding domain"/>
    <property type="match status" value="1"/>
</dbReference>
<dbReference type="EMBL" id="JAPQKH010000001">
    <property type="protein sequence ID" value="KAJ5115983.1"/>
    <property type="molecule type" value="Genomic_DNA"/>
</dbReference>
<keyword evidence="3" id="KW-0949">S-adenosyl-L-methionine</keyword>
<dbReference type="Proteomes" id="UP001149165">
    <property type="component" value="Unassembled WGS sequence"/>
</dbReference>
<evidence type="ECO:0000313" key="7">
    <source>
        <dbReference type="EMBL" id="KAJ5115983.1"/>
    </source>
</evidence>
<evidence type="ECO:0000313" key="8">
    <source>
        <dbReference type="Proteomes" id="UP001149165"/>
    </source>
</evidence>
<evidence type="ECO:0000256" key="3">
    <source>
        <dbReference type="ARBA" id="ARBA00022691"/>
    </source>
</evidence>
<dbReference type="InterPro" id="IPR036388">
    <property type="entry name" value="WH-like_DNA-bd_sf"/>
</dbReference>
<dbReference type="Gene3D" id="3.40.50.150">
    <property type="entry name" value="Vaccinia Virus protein VP39"/>
    <property type="match status" value="1"/>
</dbReference>
<evidence type="ECO:0000256" key="2">
    <source>
        <dbReference type="ARBA" id="ARBA00022679"/>
    </source>
</evidence>
<dbReference type="GO" id="GO:0008171">
    <property type="term" value="F:O-methyltransferase activity"/>
    <property type="evidence" value="ECO:0007669"/>
    <property type="project" value="InterPro"/>
</dbReference>
<dbReference type="Gene3D" id="1.10.10.10">
    <property type="entry name" value="Winged helix-like DNA-binding domain superfamily/Winged helix DNA-binding domain"/>
    <property type="match status" value="1"/>
</dbReference>
<dbReference type="InterPro" id="IPR029063">
    <property type="entry name" value="SAM-dependent_MTases_sf"/>
</dbReference>
<organism evidence="7 8">
    <name type="scientific">Penicillium angulare</name>
    <dbReference type="NCBI Taxonomy" id="116970"/>
    <lineage>
        <taxon>Eukaryota</taxon>
        <taxon>Fungi</taxon>
        <taxon>Dikarya</taxon>
        <taxon>Ascomycota</taxon>
        <taxon>Pezizomycotina</taxon>
        <taxon>Eurotiomycetes</taxon>
        <taxon>Eurotiomycetidae</taxon>
        <taxon>Eurotiales</taxon>
        <taxon>Aspergillaceae</taxon>
        <taxon>Penicillium</taxon>
    </lineage>
</organism>
<protein>
    <recommendedName>
        <fullName evidence="9">O-methyltransferase domain-containing protein</fullName>
    </recommendedName>
</protein>
<evidence type="ECO:0008006" key="9">
    <source>
        <dbReference type="Google" id="ProtNLM"/>
    </source>
</evidence>